<dbReference type="InterPro" id="IPR007310">
    <property type="entry name" value="Aerobactin_biosyn_IucA/IucC_N"/>
</dbReference>
<dbReference type="GO" id="GO:0019290">
    <property type="term" value="P:siderophore biosynthetic process"/>
    <property type="evidence" value="ECO:0007669"/>
    <property type="project" value="InterPro"/>
</dbReference>
<dbReference type="Proteomes" id="UP000004506">
    <property type="component" value="Unassembled WGS sequence"/>
</dbReference>
<reference evidence="4 5" key="3">
    <citation type="submission" date="2008-05" db="EMBL/GenBank/DDBJ databases">
        <authorList>
            <person name="Fulton L."/>
            <person name="Clifton S."/>
            <person name="Fulton B."/>
            <person name="Xu J."/>
            <person name="Minx P."/>
            <person name="Pepin K.H."/>
            <person name="Johnson M."/>
            <person name="Thiruvilangam P."/>
            <person name="Bhonagiri V."/>
            <person name="Nash W.E."/>
            <person name="Mardis E.R."/>
            <person name="Wilson R.K."/>
        </authorList>
    </citation>
    <scope>NUCLEOTIDE SEQUENCE [LARGE SCALE GENOMIC DNA]</scope>
    <source>
        <strain evidence="4 5">ATCC 25827</strain>
    </source>
</reference>
<feature type="domain" description="Aerobactin siderophore biosynthesis IucA/IucC-like C-terminal" evidence="3">
    <location>
        <begin position="435"/>
        <end position="601"/>
    </location>
</feature>
<name>A0AA87CSS3_PROST</name>
<accession>A0AA87CSS3</accession>
<evidence type="ECO:0000259" key="2">
    <source>
        <dbReference type="Pfam" id="PF04183"/>
    </source>
</evidence>
<evidence type="ECO:0000259" key="3">
    <source>
        <dbReference type="Pfam" id="PF06276"/>
    </source>
</evidence>
<gene>
    <name evidence="4" type="ORF">PROSTU_00388</name>
</gene>
<dbReference type="EMBL" id="ABJD02000047">
    <property type="protein sequence ID" value="EDU61499.1"/>
    <property type="molecule type" value="Genomic_DNA"/>
</dbReference>
<sequence>MTNTPKQTNVLNINAEFSHHNSLRRLIHCLFAEKLIDKKQFYWDFDYCGYIYQSITSSFKILFTDVDIYPTNTVLSYGNIYIIDKNNQKEIIQTIDDMLDILKEDLNIAFTPNNLNKLKNDIKNSVDNDINARNFRINWSHDISQQMSKYGFNDLTDWVVHKYSIRDAALFLDQWGSLEGHPYYPTWKSRPNMKAKDVMAYSPEFNATVNLTVAALRRDMAYIEALPHVANIHLWFLQQFPLTGQQWCDWLGQQGRDPQQWLPLPIHPWHLNHWVKEQAAELIQDEILLIDGPQLETKPTMSFRTMLPTDATNKAFVKLPIAVWMTSEMRSLQAKSIHMGPRISQLIDTILKQEKNFHGKLESLREDLGIHYRHAIEQDDSAGRFLSVVFRCTNSYERSDNLLPITVATLFTALPNQQKPIFTELIEKSGLTPREWFRSYTKVILEPVISMYLIYGIALEAHQQNTQVLFTSEGIPEKCLIRDYGDGRAFLPLLHQQGYQLQAYSWPGILPTVFEEDIEPVRSFLIDACFVSHLHELAVHITRFYRLTNHQLWRELKNITQYIFESVKPRIDEGFWRQEYEIFMNSPWQTRSLLTMHIQRYINYRIQHGLTNPFLLFQ</sequence>
<dbReference type="Gene3D" id="1.10.510.40">
    <property type="match status" value="1"/>
</dbReference>
<reference evidence="5" key="2">
    <citation type="submission" date="2008-04" db="EMBL/GenBank/DDBJ databases">
        <title>Draft genome sequence of Providencia stuartii(ATCC 25827).</title>
        <authorList>
            <person name="Sudarsanam P."/>
            <person name="Ley R."/>
            <person name="Guruge J."/>
            <person name="Turnbaugh P.J."/>
            <person name="Mahowald M."/>
            <person name="Liep D."/>
            <person name="Gordon J."/>
        </authorList>
    </citation>
    <scope>NUCLEOTIDE SEQUENCE [LARGE SCALE GENOMIC DNA]</scope>
    <source>
        <strain evidence="5">ATCC 25827</strain>
    </source>
</reference>
<dbReference type="InterPro" id="IPR022770">
    <property type="entry name" value="IucA/IucC-like_C"/>
</dbReference>
<organism evidence="4 5">
    <name type="scientific">Providencia stuartii ATCC 25827</name>
    <dbReference type="NCBI Taxonomy" id="471874"/>
    <lineage>
        <taxon>Bacteria</taxon>
        <taxon>Pseudomonadati</taxon>
        <taxon>Pseudomonadota</taxon>
        <taxon>Gammaproteobacteria</taxon>
        <taxon>Enterobacterales</taxon>
        <taxon>Morganellaceae</taxon>
        <taxon>Providencia</taxon>
    </lineage>
</organism>
<protein>
    <submittedName>
        <fullName evidence="4">Siderophore biosynthesis protein, IucA/IucC family</fullName>
    </submittedName>
</protein>
<dbReference type="InterPro" id="IPR037455">
    <property type="entry name" value="LucA/IucC-like"/>
</dbReference>
<evidence type="ECO:0000256" key="1">
    <source>
        <dbReference type="ARBA" id="ARBA00004924"/>
    </source>
</evidence>
<evidence type="ECO:0000313" key="5">
    <source>
        <dbReference type="Proteomes" id="UP000004506"/>
    </source>
</evidence>
<dbReference type="Pfam" id="PF04183">
    <property type="entry name" value="IucA_IucC"/>
    <property type="match status" value="1"/>
</dbReference>
<dbReference type="AlphaFoldDB" id="A0AA87CSS3"/>
<comment type="pathway">
    <text evidence="1">Siderophore biosynthesis.</text>
</comment>
<comment type="caution">
    <text evidence="4">The sequence shown here is derived from an EMBL/GenBank/DDBJ whole genome shotgun (WGS) entry which is preliminary data.</text>
</comment>
<dbReference type="GO" id="GO:0016881">
    <property type="term" value="F:acid-amino acid ligase activity"/>
    <property type="evidence" value="ECO:0007669"/>
    <property type="project" value="UniProtKB-ARBA"/>
</dbReference>
<proteinExistence type="predicted"/>
<feature type="domain" description="Aerobactin siderophore biosynthesis IucA/IucC N-terminal" evidence="2">
    <location>
        <begin position="170"/>
        <end position="411"/>
    </location>
</feature>
<reference evidence="5" key="1">
    <citation type="submission" date="2008-04" db="EMBL/GenBank/DDBJ databases">
        <title>Draft genome sequence of Providencia stuartii (ATCC 25827).</title>
        <authorList>
            <person name="Sudarsanam P."/>
            <person name="Ley R."/>
            <person name="Guruge J."/>
            <person name="Turnbaugh P.J."/>
            <person name="Mahowald M."/>
            <person name="Liep D."/>
            <person name="Gordon J."/>
        </authorList>
    </citation>
    <scope>NUCLEOTIDE SEQUENCE [LARGE SCALE GENOMIC DNA]</scope>
    <source>
        <strain evidence="5">ATCC 25827</strain>
    </source>
</reference>
<dbReference type="PANTHER" id="PTHR34384:SF6">
    <property type="entry name" value="STAPHYLOFERRIN B SYNTHASE"/>
    <property type="match status" value="1"/>
</dbReference>
<dbReference type="Pfam" id="PF06276">
    <property type="entry name" value="FhuF"/>
    <property type="match status" value="1"/>
</dbReference>
<dbReference type="PANTHER" id="PTHR34384">
    <property type="entry name" value="L-2,3-DIAMINOPROPANOATE--CITRATE LIGASE"/>
    <property type="match status" value="1"/>
</dbReference>
<evidence type="ECO:0000313" key="4">
    <source>
        <dbReference type="EMBL" id="EDU61499.1"/>
    </source>
</evidence>